<evidence type="ECO:0000256" key="3">
    <source>
        <dbReference type="ARBA" id="ARBA00019596"/>
    </source>
</evidence>
<feature type="compositionally biased region" description="Basic and acidic residues" evidence="5">
    <location>
        <begin position="1662"/>
        <end position="1691"/>
    </location>
</feature>
<feature type="compositionally biased region" description="Basic and acidic residues" evidence="5">
    <location>
        <begin position="1781"/>
        <end position="1795"/>
    </location>
</feature>
<feature type="compositionally biased region" description="Basic and acidic residues" evidence="5">
    <location>
        <begin position="1891"/>
        <end position="1910"/>
    </location>
</feature>
<feature type="compositionally biased region" description="Basic residues" evidence="5">
    <location>
        <begin position="2286"/>
        <end position="2295"/>
    </location>
</feature>
<dbReference type="Pfam" id="PF11732">
    <property type="entry name" value="Thoc2"/>
    <property type="match status" value="1"/>
</dbReference>
<evidence type="ECO:0000256" key="5">
    <source>
        <dbReference type="SAM" id="MobiDB-lite"/>
    </source>
</evidence>
<feature type="region of interest" description="Disordered" evidence="5">
    <location>
        <begin position="1110"/>
        <end position="1179"/>
    </location>
</feature>
<organism evidence="9 10">
    <name type="scientific">Venturia effusa</name>
    <dbReference type="NCBI Taxonomy" id="50376"/>
    <lineage>
        <taxon>Eukaryota</taxon>
        <taxon>Fungi</taxon>
        <taxon>Dikarya</taxon>
        <taxon>Ascomycota</taxon>
        <taxon>Pezizomycotina</taxon>
        <taxon>Dothideomycetes</taxon>
        <taxon>Pleosporomycetidae</taxon>
        <taxon>Venturiales</taxon>
        <taxon>Venturiaceae</taxon>
        <taxon>Venturia</taxon>
    </lineage>
</organism>
<feature type="compositionally biased region" description="Low complexity" evidence="5">
    <location>
        <begin position="1530"/>
        <end position="1548"/>
    </location>
</feature>
<dbReference type="GO" id="GO:0000445">
    <property type="term" value="C:THO complex part of transcription export complex"/>
    <property type="evidence" value="ECO:0007669"/>
    <property type="project" value="TreeGrafter"/>
</dbReference>
<feature type="region of interest" description="Disordered" evidence="5">
    <location>
        <begin position="1"/>
        <end position="95"/>
    </location>
</feature>
<reference evidence="9 10" key="1">
    <citation type="submission" date="2019-07" db="EMBL/GenBank/DDBJ databases">
        <title>Finished genome of Venturia effusa.</title>
        <authorList>
            <person name="Young C.A."/>
            <person name="Cox M.P."/>
            <person name="Ganley A.R.D."/>
            <person name="David W.J."/>
        </authorList>
    </citation>
    <scope>NUCLEOTIDE SEQUENCE [LARGE SCALE GENOMIC DNA]</scope>
    <source>
        <strain evidence="10">albino</strain>
    </source>
</reference>
<feature type="compositionally biased region" description="Basic and acidic residues" evidence="5">
    <location>
        <begin position="1716"/>
        <end position="1773"/>
    </location>
</feature>
<dbReference type="Pfam" id="PF11262">
    <property type="entry name" value="Tho2"/>
    <property type="match status" value="1"/>
</dbReference>
<dbReference type="PANTHER" id="PTHR21597:SF0">
    <property type="entry name" value="THO COMPLEX SUBUNIT 2"/>
    <property type="match status" value="1"/>
</dbReference>
<feature type="compositionally biased region" description="Pro residues" evidence="5">
    <location>
        <begin position="2403"/>
        <end position="2415"/>
    </location>
</feature>
<name>A0A517L2P3_9PEZI</name>
<feature type="compositionally biased region" description="Basic and acidic residues" evidence="5">
    <location>
        <begin position="1851"/>
        <end position="1861"/>
    </location>
</feature>
<feature type="compositionally biased region" description="Gly residues" evidence="5">
    <location>
        <begin position="2028"/>
        <end position="2043"/>
    </location>
</feature>
<feature type="compositionally biased region" description="Basic and acidic residues" evidence="5">
    <location>
        <begin position="2296"/>
        <end position="2335"/>
    </location>
</feature>
<feature type="compositionally biased region" description="Polar residues" evidence="5">
    <location>
        <begin position="33"/>
        <end position="67"/>
    </location>
</feature>
<feature type="domain" description="THO complex subunit 2 N-terminal" evidence="8">
    <location>
        <begin position="103"/>
        <end position="837"/>
    </location>
</feature>
<feature type="compositionally biased region" description="Polar residues" evidence="5">
    <location>
        <begin position="2172"/>
        <end position="2182"/>
    </location>
</feature>
<gene>
    <name evidence="9" type="ORF">FKW77_000894</name>
</gene>
<feature type="compositionally biased region" description="Basic and acidic residues" evidence="5">
    <location>
        <begin position="2419"/>
        <end position="2438"/>
    </location>
</feature>
<evidence type="ECO:0000256" key="2">
    <source>
        <dbReference type="ARBA" id="ARBA00007857"/>
    </source>
</evidence>
<feature type="compositionally biased region" description="Pro residues" evidence="5">
    <location>
        <begin position="1645"/>
        <end position="1659"/>
    </location>
</feature>
<evidence type="ECO:0000313" key="9">
    <source>
        <dbReference type="EMBL" id="QDS69898.1"/>
    </source>
</evidence>
<dbReference type="GO" id="GO:0006406">
    <property type="term" value="P:mRNA export from nucleus"/>
    <property type="evidence" value="ECO:0007669"/>
    <property type="project" value="InterPro"/>
</dbReference>
<dbReference type="InterPro" id="IPR021726">
    <property type="entry name" value="THO_THOC2_N"/>
</dbReference>
<feature type="region of interest" description="Disordered" evidence="5">
    <location>
        <begin position="403"/>
        <end position="426"/>
    </location>
</feature>
<dbReference type="PANTHER" id="PTHR21597">
    <property type="entry name" value="THO2 PROTEIN"/>
    <property type="match status" value="1"/>
</dbReference>
<dbReference type="InterPro" id="IPR021418">
    <property type="entry name" value="THO_THOC2_C"/>
</dbReference>
<proteinExistence type="inferred from homology"/>
<protein>
    <recommendedName>
        <fullName evidence="3">THO complex subunit 2</fullName>
    </recommendedName>
</protein>
<dbReference type="Pfam" id="PF16134">
    <property type="entry name" value="THOC2_N"/>
    <property type="match status" value="1"/>
</dbReference>
<evidence type="ECO:0000313" key="10">
    <source>
        <dbReference type="Proteomes" id="UP000316270"/>
    </source>
</evidence>
<dbReference type="OrthoDB" id="29024at2759"/>
<dbReference type="InterPro" id="IPR032302">
    <property type="entry name" value="THOC2_N"/>
</dbReference>
<feature type="compositionally biased region" description="Basic and acidic residues" evidence="5">
    <location>
        <begin position="2344"/>
        <end position="2391"/>
    </location>
</feature>
<dbReference type="GO" id="GO:0003729">
    <property type="term" value="F:mRNA binding"/>
    <property type="evidence" value="ECO:0007669"/>
    <property type="project" value="TreeGrafter"/>
</dbReference>
<sequence>MNLAQQNQQMSYGGGNRGGRRGSRGGGMGRNGQHSQPQSPTIGTNDQQSFGTSSAASNPMTAPTSAPQPARAPNAPTQTQRPVEIPAPIAPKPNAPPYHYEYITEERVKTWKASGRQAIIDDALKEQENENSIILGVIFQELLQVAYHGLVNRDDAGAVVKEILGKSSKKELLDLDCLFLDTFSIFADVEEQATIILKPFLLATGIPQSLLLEVLDGQPLQSLSLVRNTFDRMGIRHSTNVLYRQSAYNLLREESEGYSKLMTEYFTVTQNFKPTNEVVRETYEKVKALIGAFDLDVGRVLDVTLDAFANSLVKHNKFYTKFLRISAWWPAEKVVPGFTRENDDCGNLPPWARPDYPTLDTTPEDLQQVEAHKLERDVRFWKRVEETGLAAFYELGGRRVLDNEETNEAREPEHGEGNAEDDKKGESAREWIKATGTFPPLGNYTAAQILGFKLRFYASPARDANDTLPETLIWLAALLIKIGFISIRDLYPHLYPADEAMEAIKEKLIKEKEERDRKRRPGGGINALTMAGALPDEGPGGRPVRDPDSRSLPLRPDTAASKGGSTPARSDPEDKEALPEPADQKTMLLKSLLMVGAIPEALFILGKFPWLLDLHPDLPQYLHRILHHSLSKIAEEMRPVPQHPQLRQSQRRISSVLPSGQVGFENRDPLKEIKYALVEKIDWAEGVKYRFYWQEWADNVPICQTVDDVFSLCSTLLNLAGIKIGQDPVLMTLLARVGKKSMQENSSPDNHERWFNLSKRLLVPALSLTRLNPAVVNEVFELIKFFPLDKRYNIYAEWFTGATSRNSDIKDAFEQTKAETKDVLKRISKTNTREMARAFAKISYASPGIVFAVMLSQIESYANLIDIVVECSRYLTFLGYEVLIWSLLQALSGAGRGRVQSDGMLTSSWLKALSKFAGKALKRYKALDPMPVLQYVNAQLQKGNSTDLEVLEELVENMAGIKPDTNWSEEQCLAMAGRPLLQSQTLKTLADTRHLSQPSSNRLMHALTRSGLAGQLLVAIARERQNYMDKAVEEGAPVKVLSRNLSKIQDAFVQYLDMLRFLLPTHEFDKQVPNLAELLSRHGIDVSVAFAICRPSIQYLMEESDKLEDAAKAAEKEAPPSTNAIAAPTNGDVNMADAAPSQDTALPKSNGVNGTEAETKDNSQPATPSSNGDTSKPSVTVHPVLRNLMESLKNTLSEAQLESMSLSFYVRFWQLSLGDLMAPRYELEISKIREQIKGMSSGREKVRLQRVETGLGAEAAKHMKHVMVVRKNVMAGERKLWFADFPPEKQDALMDAIIQECFIPRLTLSPIDATFTARFIFWIHKMSTPGFKTKYVLDRILRAGTLRSLLFMWTEKEAKNFSVFLNEVLKELRSWHSKSEVFEKEALGPQKDFPGFAKELREDGMGKTHIDFEEFRRDLYKWHSEISTAFKDLLLSKEFMRIRNTFQVLQGIHTQFPALNFHGKAILENVTKLSKQDPREDIKLSASSLLANIQRHQKDWLPVQAFRKVSFDNQIASLKHSLTCGQNDPSDTTSNGTTTKGTDTISSNGTHAEDGEAIDIKAVNNAVPASQAAPAITNANHLRPDGSREGPTRTSDVQSTSGPRAAPASSQLKPDAPAFTPSAITSSIAPRPDFNRSTSSSNLPPVRPPHNLPARPNGPIPSRERLSQRPEPPRPDSRSGETYGRLDRPTDVPRPADVLPKELFRDRSPGARSRGRTPEGHRDRRDLGHGPLDRPRDPRDVRDPRDMRELRDPRDLSGPRDPRDPRDYPDPRGRGSAPFPREARDEREREWEAPRGRGRGGVDSRVPPGPFDPRERDRQHPAHPPPPVVRPQDVASPRELPPATGPAINPERARLMQDRPEPAGPAVNPERAQLIDQGDRRQNDRAAALKSKLEKERQERQEMQNRDQRNARPPSPPARRDERPSIGGARGGSYRDERERDAPSERSAPVPNNKDKRDDPSGPLPSAPRVDRLVQEVQGQGHGRDLFNQAPAPSRPPQDFSHGRPSQANQDPNYGRLSVASNDTPLGPRGGRGSGQARGGGGRNFTAPAPSGPRSMDSMASPVVPSSPNHDRAPPTGPSAGPPASAPHGPAADQASIHPSRLRNLPPNLHTNFPPGPPSQGTNAASSFTPQGPRGGSGRPAPSTGNMPAPSPTARYPNTPSGPGTGQRGNRLMQNLTGTLRQANEDTGPMIRGRASTGRLGGSQQQSAPQSPIMTQSTSNSSSRQDAQSSYVDSRGRLDLMPDRMSKVAAEGSDAPSPSGSGGHDDRLDTRGGRQRSGRHDSERSSRRHRSRSRGPRRDTADKPPRRDDPARSNTDDRRDRDKTGSDCDRDRESHGGSGRRRGGHNDHDRDREPRDSRGGERDGRHGDGRRSDRPRDEARGGPLRPDELPPRRGTAIWDGQGPRPPTPPPPPPPMGDSRGGRGGDRKDDRDRRDGGGRDRKRNRGGGEGDGPDSKRRRGP</sequence>
<feature type="compositionally biased region" description="Basic and acidic residues" evidence="5">
    <location>
        <begin position="1933"/>
        <end position="1944"/>
    </location>
</feature>
<evidence type="ECO:0000259" key="8">
    <source>
        <dbReference type="Pfam" id="PF16134"/>
    </source>
</evidence>
<feature type="compositionally biased region" description="Basic and acidic residues" evidence="5">
    <location>
        <begin position="2263"/>
        <end position="2285"/>
    </location>
</feature>
<feature type="compositionally biased region" description="Pro residues" evidence="5">
    <location>
        <begin position="2075"/>
        <end position="2085"/>
    </location>
</feature>
<feature type="compositionally biased region" description="Basic and acidic residues" evidence="5">
    <location>
        <begin position="1699"/>
        <end position="1709"/>
    </location>
</feature>
<feature type="domain" description="THO complex subunitTHOC2 C-terminal" evidence="6">
    <location>
        <begin position="1202"/>
        <end position="1492"/>
    </location>
</feature>
<evidence type="ECO:0000256" key="4">
    <source>
        <dbReference type="ARBA" id="ARBA00023242"/>
    </source>
</evidence>
<evidence type="ECO:0000259" key="6">
    <source>
        <dbReference type="Pfam" id="PF11262"/>
    </source>
</evidence>
<feature type="compositionally biased region" description="Polar residues" evidence="5">
    <location>
        <begin position="1162"/>
        <end position="1178"/>
    </location>
</feature>
<dbReference type="STRING" id="50376.A0A517L2P3"/>
<feature type="region of interest" description="Disordered" evidence="5">
    <location>
        <begin position="1571"/>
        <end position="2460"/>
    </location>
</feature>
<feature type="compositionally biased region" description="Polar residues" evidence="5">
    <location>
        <begin position="1"/>
        <end position="11"/>
    </location>
</feature>
<dbReference type="GO" id="GO:0006397">
    <property type="term" value="P:mRNA processing"/>
    <property type="evidence" value="ECO:0007669"/>
    <property type="project" value="InterPro"/>
</dbReference>
<feature type="compositionally biased region" description="Basic and acidic residues" evidence="5">
    <location>
        <begin position="2234"/>
        <end position="2246"/>
    </location>
</feature>
<dbReference type="InterPro" id="IPR040007">
    <property type="entry name" value="Tho2"/>
</dbReference>
<dbReference type="Proteomes" id="UP000316270">
    <property type="component" value="Chromosome 4"/>
</dbReference>
<feature type="domain" description="THO complex subunitTHOC2 N-terminal" evidence="7">
    <location>
        <begin position="839"/>
        <end position="914"/>
    </location>
</feature>
<feature type="compositionally biased region" description="Polar residues" evidence="5">
    <location>
        <begin position="2119"/>
        <end position="2128"/>
    </location>
</feature>
<keyword evidence="10" id="KW-1185">Reference proteome</keyword>
<accession>A0A517L2P3</accession>
<comment type="similarity">
    <text evidence="2">Belongs to the THOC2 family.</text>
</comment>
<feature type="compositionally biased region" description="Low complexity" evidence="5">
    <location>
        <begin position="2249"/>
        <end position="2259"/>
    </location>
</feature>
<feature type="region of interest" description="Disordered" evidence="5">
    <location>
        <begin position="1522"/>
        <end position="1551"/>
    </location>
</feature>
<feature type="compositionally biased region" description="Polar residues" evidence="5">
    <location>
        <begin position="1592"/>
        <end position="1612"/>
    </location>
</feature>
<keyword evidence="4" id="KW-0539">Nucleus</keyword>
<evidence type="ECO:0000259" key="7">
    <source>
        <dbReference type="Pfam" id="PF11732"/>
    </source>
</evidence>
<comment type="subcellular location">
    <subcellularLocation>
        <location evidence="1">Nucleus</location>
    </subcellularLocation>
</comment>
<evidence type="ECO:0000256" key="1">
    <source>
        <dbReference type="ARBA" id="ARBA00004123"/>
    </source>
</evidence>
<feature type="compositionally biased region" description="Basic and acidic residues" evidence="5">
    <location>
        <begin position="1582"/>
        <end position="1591"/>
    </location>
</feature>
<feature type="region of interest" description="Disordered" evidence="5">
    <location>
        <begin position="512"/>
        <end position="581"/>
    </location>
</feature>
<feature type="compositionally biased region" description="Low complexity" evidence="5">
    <location>
        <begin position="2203"/>
        <end position="2230"/>
    </location>
</feature>
<dbReference type="EMBL" id="CP042188">
    <property type="protein sequence ID" value="QDS69898.1"/>
    <property type="molecule type" value="Genomic_DNA"/>
</dbReference>